<dbReference type="InterPro" id="IPR021917">
    <property type="entry name" value="Unchr_Zn-peptidase-like"/>
</dbReference>
<dbReference type="Pfam" id="PF01419">
    <property type="entry name" value="Jacalin"/>
    <property type="match status" value="1"/>
</dbReference>
<feature type="domain" description="Jacalin-type lectin" evidence="1">
    <location>
        <begin position="394"/>
        <end position="533"/>
    </location>
</feature>
<evidence type="ECO:0000313" key="2">
    <source>
        <dbReference type="Proteomes" id="UP001652625"/>
    </source>
</evidence>
<dbReference type="Proteomes" id="UP001652625">
    <property type="component" value="Chromosome 10"/>
</dbReference>
<protein>
    <submittedName>
        <fullName evidence="3">Uncharacterized protein LOC100199415</fullName>
    </submittedName>
</protein>
<dbReference type="SUPFAM" id="SSF51101">
    <property type="entry name" value="Mannose-binding lectins"/>
    <property type="match status" value="1"/>
</dbReference>
<dbReference type="Pfam" id="PF12044">
    <property type="entry name" value="Metallopep"/>
    <property type="match status" value="1"/>
</dbReference>
<dbReference type="GeneID" id="100199415"/>
<dbReference type="PANTHER" id="PTHR21054">
    <property type="entry name" value="ZINC METALLOPROTEINASE-RELATED"/>
    <property type="match status" value="1"/>
</dbReference>
<accession>A0ABM4CPJ9</accession>
<organism evidence="2 3">
    <name type="scientific">Hydra vulgaris</name>
    <name type="common">Hydra</name>
    <name type="synonym">Hydra attenuata</name>
    <dbReference type="NCBI Taxonomy" id="6087"/>
    <lineage>
        <taxon>Eukaryota</taxon>
        <taxon>Metazoa</taxon>
        <taxon>Cnidaria</taxon>
        <taxon>Hydrozoa</taxon>
        <taxon>Hydroidolina</taxon>
        <taxon>Anthoathecata</taxon>
        <taxon>Aplanulata</taxon>
        <taxon>Hydridae</taxon>
        <taxon>Hydra</taxon>
    </lineage>
</organism>
<dbReference type="Gene3D" id="2.100.10.30">
    <property type="entry name" value="Jacalin-like lectin domain"/>
    <property type="match status" value="1"/>
</dbReference>
<keyword evidence="2" id="KW-1185">Reference proteome</keyword>
<name>A0ABM4CPJ9_HYDVU</name>
<dbReference type="InterPro" id="IPR036404">
    <property type="entry name" value="Jacalin-like_lectin_dom_sf"/>
</dbReference>
<dbReference type="InterPro" id="IPR001229">
    <property type="entry name" value="Jacalin-like_lectin_dom"/>
</dbReference>
<dbReference type="RefSeq" id="XP_065663758.1">
    <property type="nucleotide sequence ID" value="XM_065807686.1"/>
</dbReference>
<dbReference type="PANTHER" id="PTHR21054:SF2">
    <property type="entry name" value="MIP04191P"/>
    <property type="match status" value="1"/>
</dbReference>
<dbReference type="InterPro" id="IPR053002">
    <property type="entry name" value="Metalloproteinase_M10B"/>
</dbReference>
<proteinExistence type="predicted"/>
<reference evidence="3" key="1">
    <citation type="submission" date="2025-08" db="UniProtKB">
        <authorList>
            <consortium name="RefSeq"/>
        </authorList>
    </citation>
    <scope>IDENTIFICATION</scope>
</reference>
<evidence type="ECO:0000313" key="3">
    <source>
        <dbReference type="RefSeq" id="XP_065663758.1"/>
    </source>
</evidence>
<evidence type="ECO:0000259" key="1">
    <source>
        <dbReference type="Pfam" id="PF01419"/>
    </source>
</evidence>
<sequence>MFRLFNYDLTKTEITVTYPLIYLHGECTSKASWLSCLSLGIVRKWPVLNGYFKVYAELAVGLNEVHLTNEDCVPLTIKVIYLKSENPRKVLPVYIVCKNSDGSFISPDKTRENNVDEALKKIQLNVRLMQTFFAESMYEHGFSRKTFEIYETNEGVVFVDILYSDLDINEAQTMSPDSLYSYFIEEITRKINKPNTKYLCFMSCTRYKAPNEENNFTIGKIMSYVTGHAALGGGDMALFGTGSFHTWATHMEEIYFKFSDNTLIDRKCMFDDSCGRGTHWANYSTSLGAAIHELGHCFDLAHTPSGIMARGHDDMNCFYIVVEGSTVNEFQSTSLSNERYLAKYNGAHWHRASAIILNYHKWFNSRSASATDLVCDKVYFSELTPVLMIPGRIGPFGNNGPSTQTSQIDFDSKVWLNKHNLYLKGIVLFWDTYLCGIQFIGGKLLDNNEICSQIYGSSAFCKRSTFDLALNEKITSITLRSGAWVDGIQISSNYKSSRWLGGAGGNVIHYKIPENRWVDTIFGSAGKYVGSFGLKLNDYEETHAPQPFMFHTNNGIRLLEFRNKSGEIIAHKEYLNRPPKNLVIRVEDIILYQSRVNNEKSSESGNEKIISGMLLDDSGEVLRFHLN</sequence>
<gene>
    <name evidence="3" type="primary">LOC100199415</name>
</gene>